<proteinExistence type="predicted"/>
<keyword evidence="1" id="KW-0175">Coiled coil</keyword>
<organism evidence="3">
    <name type="scientific">viral metagenome</name>
    <dbReference type="NCBI Taxonomy" id="1070528"/>
    <lineage>
        <taxon>unclassified sequences</taxon>
        <taxon>metagenomes</taxon>
        <taxon>organismal metagenomes</taxon>
    </lineage>
</organism>
<name>A0A6C0CPE3_9ZZZZ</name>
<accession>A0A6C0CPE3</accession>
<feature type="coiled-coil region" evidence="1">
    <location>
        <begin position="48"/>
        <end position="116"/>
    </location>
</feature>
<dbReference type="EMBL" id="MN739462">
    <property type="protein sequence ID" value="QHT05992.1"/>
    <property type="molecule type" value="Genomic_DNA"/>
</dbReference>
<sequence length="197" mass="23141">MSVVNAQTVLSALDNLQKSYLISKRDIASTLEKINDDLHTIEKCTETLLKNYSDKKELQDEIDKLVNEGKKAKELKQESDKIKIINEKVQQLQTQINQKELENKNLLKEIQRSTNMMKKMCVQKKEITGLEYGEKEERGDKPETKDDYFENELDGGYKHSSRRSRSKSTRKRIKNKFKKIKIFSKKRSGKKKRNKNK</sequence>
<evidence type="ECO:0000313" key="3">
    <source>
        <dbReference type="EMBL" id="QHT05992.1"/>
    </source>
</evidence>
<reference evidence="3" key="1">
    <citation type="journal article" date="2020" name="Nature">
        <title>Giant virus diversity and host interactions through global metagenomics.</title>
        <authorList>
            <person name="Schulz F."/>
            <person name="Roux S."/>
            <person name="Paez-Espino D."/>
            <person name="Jungbluth S."/>
            <person name="Walsh D.A."/>
            <person name="Denef V.J."/>
            <person name="McMahon K.D."/>
            <person name="Konstantinidis K.T."/>
            <person name="Eloe-Fadrosh E.A."/>
            <person name="Kyrpides N.C."/>
            <person name="Woyke T."/>
        </authorList>
    </citation>
    <scope>NUCLEOTIDE SEQUENCE</scope>
    <source>
        <strain evidence="3">GVMAG-M-3300021425-14</strain>
    </source>
</reference>
<evidence type="ECO:0000256" key="1">
    <source>
        <dbReference type="SAM" id="Coils"/>
    </source>
</evidence>
<evidence type="ECO:0000256" key="2">
    <source>
        <dbReference type="SAM" id="MobiDB-lite"/>
    </source>
</evidence>
<protein>
    <submittedName>
        <fullName evidence="3">Uncharacterized protein</fullName>
    </submittedName>
</protein>
<feature type="compositionally biased region" description="Basic and acidic residues" evidence="2">
    <location>
        <begin position="132"/>
        <end position="148"/>
    </location>
</feature>
<feature type="region of interest" description="Disordered" evidence="2">
    <location>
        <begin position="132"/>
        <end position="197"/>
    </location>
</feature>
<dbReference type="AlphaFoldDB" id="A0A6C0CPE3"/>
<feature type="compositionally biased region" description="Basic residues" evidence="2">
    <location>
        <begin position="159"/>
        <end position="197"/>
    </location>
</feature>